<evidence type="ECO:0000256" key="4">
    <source>
        <dbReference type="ARBA" id="ARBA00022840"/>
    </source>
</evidence>
<dbReference type="PROSITE" id="PS00039">
    <property type="entry name" value="DEAD_ATP_HELICASE"/>
    <property type="match status" value="1"/>
</dbReference>
<comment type="similarity">
    <text evidence="7">Belongs to the DEAD box helicase family.</text>
</comment>
<dbReference type="CDD" id="cd17960">
    <property type="entry name" value="DEADc_DDX55"/>
    <property type="match status" value="1"/>
</dbReference>
<dbReference type="InterPro" id="IPR001650">
    <property type="entry name" value="Helicase_C-like"/>
</dbReference>
<name>A0ABM1SMQ8_LIMPO</name>
<feature type="short sequence motif" description="Q motif" evidence="6">
    <location>
        <begin position="23"/>
        <end position="51"/>
    </location>
</feature>
<dbReference type="Pfam" id="PF00270">
    <property type="entry name" value="DEAD"/>
    <property type="match status" value="1"/>
</dbReference>
<evidence type="ECO:0000256" key="2">
    <source>
        <dbReference type="ARBA" id="ARBA00022801"/>
    </source>
</evidence>
<evidence type="ECO:0000256" key="6">
    <source>
        <dbReference type="PROSITE-ProRule" id="PRU00552"/>
    </source>
</evidence>
<evidence type="ECO:0000313" key="13">
    <source>
        <dbReference type="RefSeq" id="XP_022244914.1"/>
    </source>
</evidence>
<feature type="domain" description="Helicase ATP-binding" evidence="9">
    <location>
        <begin position="54"/>
        <end position="237"/>
    </location>
</feature>
<dbReference type="Pfam" id="PF13959">
    <property type="entry name" value="CTE_SPB4"/>
    <property type="match status" value="1"/>
</dbReference>
<dbReference type="Proteomes" id="UP000694941">
    <property type="component" value="Unplaced"/>
</dbReference>
<dbReference type="InterPro" id="IPR025313">
    <property type="entry name" value="SPB4-like_CTE"/>
</dbReference>
<reference evidence="13" key="1">
    <citation type="submission" date="2025-08" db="UniProtKB">
        <authorList>
            <consortium name="RefSeq"/>
        </authorList>
    </citation>
    <scope>IDENTIFICATION</scope>
    <source>
        <tissue evidence="13">Muscle</tissue>
    </source>
</reference>
<dbReference type="PROSITE" id="PS51195">
    <property type="entry name" value="Q_MOTIF"/>
    <property type="match status" value="1"/>
</dbReference>
<proteinExistence type="inferred from homology"/>
<dbReference type="InterPro" id="IPR011545">
    <property type="entry name" value="DEAD/DEAH_box_helicase_dom"/>
</dbReference>
<dbReference type="Pfam" id="PF00271">
    <property type="entry name" value="Helicase_C"/>
    <property type="match status" value="1"/>
</dbReference>
<feature type="domain" description="Helicase C-terminal" evidence="10">
    <location>
        <begin position="268"/>
        <end position="425"/>
    </location>
</feature>
<organism evidence="12 13">
    <name type="scientific">Limulus polyphemus</name>
    <name type="common">Atlantic horseshoe crab</name>
    <dbReference type="NCBI Taxonomy" id="6850"/>
    <lineage>
        <taxon>Eukaryota</taxon>
        <taxon>Metazoa</taxon>
        <taxon>Ecdysozoa</taxon>
        <taxon>Arthropoda</taxon>
        <taxon>Chelicerata</taxon>
        <taxon>Merostomata</taxon>
        <taxon>Xiphosura</taxon>
        <taxon>Limulidae</taxon>
        <taxon>Limulus</taxon>
    </lineage>
</organism>
<keyword evidence="12" id="KW-1185">Reference proteome</keyword>
<accession>A0ABM1SMQ8</accession>
<evidence type="ECO:0000313" key="12">
    <source>
        <dbReference type="Proteomes" id="UP000694941"/>
    </source>
</evidence>
<keyword evidence="4 7" id="KW-0067">ATP-binding</keyword>
<evidence type="ECO:0000259" key="9">
    <source>
        <dbReference type="PROSITE" id="PS51192"/>
    </source>
</evidence>
<evidence type="ECO:0000256" key="1">
    <source>
        <dbReference type="ARBA" id="ARBA00022741"/>
    </source>
</evidence>
<dbReference type="RefSeq" id="XP_022244914.1">
    <property type="nucleotide sequence ID" value="XM_022389206.1"/>
</dbReference>
<keyword evidence="5 8" id="KW-0694">RNA-binding</keyword>
<evidence type="ECO:0000259" key="10">
    <source>
        <dbReference type="PROSITE" id="PS51194"/>
    </source>
</evidence>
<keyword evidence="1 7" id="KW-0547">Nucleotide-binding</keyword>
<keyword evidence="2 7" id="KW-0378">Hydrolase</keyword>
<evidence type="ECO:0000256" key="7">
    <source>
        <dbReference type="RuleBase" id="RU000492"/>
    </source>
</evidence>
<dbReference type="SMART" id="SM00490">
    <property type="entry name" value="HELICc"/>
    <property type="match status" value="1"/>
</dbReference>
<feature type="domain" description="DEAD-box RNA helicase Q" evidence="11">
    <location>
        <begin position="23"/>
        <end position="51"/>
    </location>
</feature>
<gene>
    <name evidence="13" type="primary">LOC106462072</name>
</gene>
<dbReference type="InterPro" id="IPR027417">
    <property type="entry name" value="P-loop_NTPase"/>
</dbReference>
<dbReference type="EC" id="3.6.4.13" evidence="8"/>
<evidence type="ECO:0000259" key="11">
    <source>
        <dbReference type="PROSITE" id="PS51195"/>
    </source>
</evidence>
<keyword evidence="3 7" id="KW-0347">Helicase</keyword>
<dbReference type="PROSITE" id="PS51192">
    <property type="entry name" value="HELICASE_ATP_BIND_1"/>
    <property type="match status" value="1"/>
</dbReference>
<evidence type="ECO:0000256" key="8">
    <source>
        <dbReference type="RuleBase" id="RU365068"/>
    </source>
</evidence>
<dbReference type="InterPro" id="IPR000629">
    <property type="entry name" value="RNA-helicase_DEAD-box_CS"/>
</dbReference>
<dbReference type="PANTHER" id="PTHR24031">
    <property type="entry name" value="RNA HELICASE"/>
    <property type="match status" value="1"/>
</dbReference>
<dbReference type="GeneID" id="106462072"/>
<dbReference type="InterPro" id="IPR014014">
    <property type="entry name" value="RNA_helicase_DEAD_Q_motif"/>
</dbReference>
<comment type="domain">
    <text evidence="8">The Q motif is unique to and characteristic of the DEAD box family of RNA helicases and controls ATP binding and hydrolysis.</text>
</comment>
<evidence type="ECO:0000256" key="5">
    <source>
        <dbReference type="ARBA" id="ARBA00022884"/>
    </source>
</evidence>
<dbReference type="SUPFAM" id="SSF52540">
    <property type="entry name" value="P-loop containing nucleoside triphosphate hydrolases"/>
    <property type="match status" value="2"/>
</dbReference>
<dbReference type="Gene3D" id="3.40.50.300">
    <property type="entry name" value="P-loop containing nucleotide triphosphate hydrolases"/>
    <property type="match status" value="2"/>
</dbReference>
<sequence length="594" mass="68471">MIRNKIELMDIMKRTTVQDMEEDSWESLNLNVELLSAINQFNFKYMTPVQATCIPQFLSKKDVAVEAVTGSGKTLAFLIPVLEILLQRSKNLKKHEVGAIIISPTRELALQTDEVLAQLLIKLPQFTHQLVTGGYNPMFDIEHFKETGGNILVRTPGRLMDLLMSKNSDFNLASQVKSLEVLILDEADRLLELGFETTLNMILKYLPKQRRTGLFSATQTHEVDHLIRVGLRNPVCITVKEKGINENNAIRTPSSLTNYYTICDPNQKFNCLVSFLRDHQQEKLIVFFSTCASVDYFSRLLEGILKKLTIISIHRKMRKKRHNLLKNFKDLNRGILLCTDLMARGIDVPDVHWVVQYDPPCSASAFVHRCGRTARIGNKGQALLLLLPTEETYISFLQLNQKVILEKKDLGETFFNVLPKVKKMSMRDRDIFEKGKRAFVSYIQAYSKHECHLLFKVKDLDLGKLAEGFGLLKMPNMPEVKRQNVEGFVATNVDIQSIPFRDKRKEKERQNNLKNFHKMGPRKKDFNLTKKLPRLKSKEKIFGKKEVNTLKQKRRKTCSWSNDELEDLAHDARLIKKLRKGKISKEAFETQFDC</sequence>
<evidence type="ECO:0000256" key="3">
    <source>
        <dbReference type="ARBA" id="ARBA00022806"/>
    </source>
</evidence>
<comment type="catalytic activity">
    <reaction evidence="8">
        <text>ATP + H2O = ADP + phosphate + H(+)</text>
        <dbReference type="Rhea" id="RHEA:13065"/>
        <dbReference type="ChEBI" id="CHEBI:15377"/>
        <dbReference type="ChEBI" id="CHEBI:15378"/>
        <dbReference type="ChEBI" id="CHEBI:30616"/>
        <dbReference type="ChEBI" id="CHEBI:43474"/>
        <dbReference type="ChEBI" id="CHEBI:456216"/>
        <dbReference type="EC" id="3.6.4.13"/>
    </reaction>
</comment>
<dbReference type="SMART" id="SM00487">
    <property type="entry name" value="DEXDc"/>
    <property type="match status" value="1"/>
</dbReference>
<protein>
    <recommendedName>
        <fullName evidence="8">ATP-dependent RNA helicase</fullName>
        <ecNumber evidence="8">3.6.4.13</ecNumber>
    </recommendedName>
</protein>
<dbReference type="CDD" id="cd18787">
    <property type="entry name" value="SF2_C_DEAD"/>
    <property type="match status" value="1"/>
</dbReference>
<dbReference type="InterPro" id="IPR014001">
    <property type="entry name" value="Helicase_ATP-bd"/>
</dbReference>
<comment type="function">
    <text evidence="8">RNA helicase.</text>
</comment>
<dbReference type="SMART" id="SM01178">
    <property type="entry name" value="DUF4217"/>
    <property type="match status" value="1"/>
</dbReference>
<dbReference type="PROSITE" id="PS51194">
    <property type="entry name" value="HELICASE_CTER"/>
    <property type="match status" value="1"/>
</dbReference>